<gene>
    <name evidence="1" type="ORF">SELO1098_LOCUS29711</name>
</gene>
<dbReference type="AlphaFoldDB" id="A0A7S3HNS8"/>
<name>A0A7S3HNS8_9STRA</name>
<reference evidence="1" key="1">
    <citation type="submission" date="2021-01" db="EMBL/GenBank/DDBJ databases">
        <authorList>
            <person name="Corre E."/>
            <person name="Pelletier E."/>
            <person name="Niang G."/>
            <person name="Scheremetjew M."/>
            <person name="Finn R."/>
            <person name="Kale V."/>
            <person name="Holt S."/>
            <person name="Cochrane G."/>
            <person name="Meng A."/>
            <person name="Brown T."/>
            <person name="Cohen L."/>
        </authorList>
    </citation>
    <scope>NUCLEOTIDE SEQUENCE</scope>
    <source>
        <strain evidence="1">CCAP 955/1</strain>
    </source>
</reference>
<sequence>MPGMGTLASGINKTAAIDMQLADPDYLSSACNNGRYCVMNGYMVVAGRSDAQGIEDINGHNGNYYNSMMYAAHSQCGGSGCVLIVNPSGYRTQNRFHIHYRHFDSRGASLKHRLQSAVCEEGGWHSGGFPCGGKAKYFDGFPAVFSAAMGSGSISGSSVTVWPGSCGSGTIILVSYGCSIEHSISAR</sequence>
<evidence type="ECO:0000313" key="1">
    <source>
        <dbReference type="EMBL" id="CAE0300855.1"/>
    </source>
</evidence>
<dbReference type="EMBL" id="HBIC01057947">
    <property type="protein sequence ID" value="CAE0300855.1"/>
    <property type="molecule type" value="Transcribed_RNA"/>
</dbReference>
<proteinExistence type="predicted"/>
<accession>A0A7S3HNS8</accession>
<organism evidence="1">
    <name type="scientific">Spumella elongata</name>
    <dbReference type="NCBI Taxonomy" id="89044"/>
    <lineage>
        <taxon>Eukaryota</taxon>
        <taxon>Sar</taxon>
        <taxon>Stramenopiles</taxon>
        <taxon>Ochrophyta</taxon>
        <taxon>Chrysophyceae</taxon>
        <taxon>Chromulinales</taxon>
        <taxon>Chromulinaceae</taxon>
        <taxon>Spumella</taxon>
    </lineage>
</organism>
<protein>
    <submittedName>
        <fullName evidence="1">Uncharacterized protein</fullName>
    </submittedName>
</protein>